<organism evidence="1">
    <name type="scientific">marine metagenome</name>
    <dbReference type="NCBI Taxonomy" id="408172"/>
    <lineage>
        <taxon>unclassified sequences</taxon>
        <taxon>metagenomes</taxon>
        <taxon>ecological metagenomes</taxon>
    </lineage>
</organism>
<dbReference type="AlphaFoldDB" id="A0A381Z953"/>
<proteinExistence type="predicted"/>
<protein>
    <submittedName>
        <fullName evidence="1">Uncharacterized protein</fullName>
    </submittedName>
</protein>
<name>A0A381Z953_9ZZZZ</name>
<dbReference type="EMBL" id="UINC01020335">
    <property type="protein sequence ID" value="SVA85491.1"/>
    <property type="molecule type" value="Genomic_DNA"/>
</dbReference>
<sequence>MHSVYRTASPEDVFRIVDFCSSNNVKNGGLFEVYPDSGGSLFMVIVNSCSELDSKHRPHPLGAFYCNYAGPGVITIEEEDPHFDGVESRRRHVTAIKQVIDVLLAEGFPGVQISFNELPALKF</sequence>
<accession>A0A381Z953</accession>
<reference evidence="1" key="1">
    <citation type="submission" date="2018-05" db="EMBL/GenBank/DDBJ databases">
        <authorList>
            <person name="Lanie J.A."/>
            <person name="Ng W.-L."/>
            <person name="Kazmierczak K.M."/>
            <person name="Andrzejewski T.M."/>
            <person name="Davidsen T.M."/>
            <person name="Wayne K.J."/>
            <person name="Tettelin H."/>
            <person name="Glass J.I."/>
            <person name="Rusch D."/>
            <person name="Podicherti R."/>
            <person name="Tsui H.-C.T."/>
            <person name="Winkler M.E."/>
        </authorList>
    </citation>
    <scope>NUCLEOTIDE SEQUENCE</scope>
</reference>
<gene>
    <name evidence="1" type="ORF">METZ01_LOCUS138345</name>
</gene>
<evidence type="ECO:0000313" key="1">
    <source>
        <dbReference type="EMBL" id="SVA85491.1"/>
    </source>
</evidence>